<reference evidence="2 3" key="1">
    <citation type="submission" date="2018-05" db="EMBL/GenBank/DDBJ databases">
        <title>Chitinophaga sp. K3CV102501T nov., isolated from isolated from a monsoon evergreen broad-leaved forest soil.</title>
        <authorList>
            <person name="Lv Y."/>
        </authorList>
    </citation>
    <scope>NUCLEOTIDE SEQUENCE [LARGE SCALE GENOMIC DNA]</scope>
    <source>
        <strain evidence="2 3">GDMCC 1.1325</strain>
    </source>
</reference>
<dbReference type="Proteomes" id="UP000253410">
    <property type="component" value="Unassembled WGS sequence"/>
</dbReference>
<dbReference type="Pfam" id="PF16407">
    <property type="entry name" value="PKD_2"/>
    <property type="match status" value="1"/>
</dbReference>
<dbReference type="EMBL" id="QFFJ01000001">
    <property type="protein sequence ID" value="RBL92937.1"/>
    <property type="molecule type" value="Genomic_DNA"/>
</dbReference>
<evidence type="ECO:0000313" key="3">
    <source>
        <dbReference type="Proteomes" id="UP000253410"/>
    </source>
</evidence>
<keyword evidence="1" id="KW-0732">Signal</keyword>
<comment type="caution">
    <text evidence="2">The sequence shown here is derived from an EMBL/GenBank/DDBJ whole genome shotgun (WGS) entry which is preliminary data.</text>
</comment>
<proteinExistence type="predicted"/>
<name>A0A365Y2W3_9BACT</name>
<dbReference type="OrthoDB" id="1095195at2"/>
<evidence type="ECO:0000313" key="2">
    <source>
        <dbReference type="EMBL" id="RBL92937.1"/>
    </source>
</evidence>
<sequence>MKTNYIKLLLGGCIICLFNTACYKDQGNYQYHEINNVDSITGINKEYAILFKDTLRISPKLFATQDQGDTGRYTYRWEALIDGASSVPGDVSNVLIGSYRDLSYPVKLRPAGYDCYYRVKDKQTGVEWFRRFHFTVQSPVYQGWVALCDVKGSVRIDMVSRLGEQDRLIQDVMTFTNAGLPARHGAKQLVFEYTSAGRQFYLNTGDGLERFEGENFTWKSTYGIRYEMLTPVNAGFSVDLFYNSPLYMGVDYLISGKQVFYRNQMMGGKAFGAPVNYVDDEKTAFNPAPFIAGGYGGTSLHLLYDRDKRRFVVHDAMMSGTKCNSLQDGKLFSYTTGKELVYMVPTSYGGGDVFAIMKDDAGKYYTYCINVTRGGVKQSYYTEMTDAPELDKATVFAVSNQLGYVFYAVGGRLYEYDVFIHKATLMADLGTEKISVMKAPFFASYGKDFYTNLTNSLVVGSYDATRPDTENGVIRVYSIPDRNDALKLTWSYQGLGKIVDLVYRER</sequence>
<organism evidence="2 3">
    <name type="scientific">Chitinophaga flava</name>
    <dbReference type="NCBI Taxonomy" id="2259036"/>
    <lineage>
        <taxon>Bacteria</taxon>
        <taxon>Pseudomonadati</taxon>
        <taxon>Bacteroidota</taxon>
        <taxon>Chitinophagia</taxon>
        <taxon>Chitinophagales</taxon>
        <taxon>Chitinophagaceae</taxon>
        <taxon>Chitinophaga</taxon>
    </lineage>
</organism>
<accession>A0A365Y2W3</accession>
<feature type="chain" id="PRO_5016588017" description="PKD-like family protein" evidence="1">
    <location>
        <begin position="24"/>
        <end position="506"/>
    </location>
</feature>
<dbReference type="RefSeq" id="WP_113615533.1">
    <property type="nucleotide sequence ID" value="NZ_QFFJ01000001.1"/>
</dbReference>
<protein>
    <recommendedName>
        <fullName evidence="4">PKD-like family protein</fullName>
    </recommendedName>
</protein>
<gene>
    <name evidence="2" type="ORF">DF182_10280</name>
</gene>
<keyword evidence="3" id="KW-1185">Reference proteome</keyword>
<dbReference type="AlphaFoldDB" id="A0A365Y2W3"/>
<dbReference type="InterPro" id="IPR032183">
    <property type="entry name" value="PKD-like"/>
</dbReference>
<evidence type="ECO:0000256" key="1">
    <source>
        <dbReference type="SAM" id="SignalP"/>
    </source>
</evidence>
<feature type="signal peptide" evidence="1">
    <location>
        <begin position="1"/>
        <end position="23"/>
    </location>
</feature>
<evidence type="ECO:0008006" key="4">
    <source>
        <dbReference type="Google" id="ProtNLM"/>
    </source>
</evidence>